<sequence>MRGGVAAR</sequence>
<organism evidence="1 2">
    <name type="scientific">Liparis tanakae</name>
    <name type="common">Tanaka's snailfish</name>
    <dbReference type="NCBI Taxonomy" id="230148"/>
    <lineage>
        <taxon>Eukaryota</taxon>
        <taxon>Metazoa</taxon>
        <taxon>Chordata</taxon>
        <taxon>Craniata</taxon>
        <taxon>Vertebrata</taxon>
        <taxon>Euteleostomi</taxon>
        <taxon>Actinopterygii</taxon>
        <taxon>Neopterygii</taxon>
        <taxon>Teleostei</taxon>
        <taxon>Neoteleostei</taxon>
        <taxon>Acanthomorphata</taxon>
        <taxon>Eupercaria</taxon>
        <taxon>Perciformes</taxon>
        <taxon>Cottioidei</taxon>
        <taxon>Cottales</taxon>
        <taxon>Liparidae</taxon>
        <taxon>Liparis</taxon>
    </lineage>
</organism>
<gene>
    <name evidence="1" type="ORF">EYF80_060149</name>
</gene>
<dbReference type="Proteomes" id="UP000314294">
    <property type="component" value="Unassembled WGS sequence"/>
</dbReference>
<name>A0A4Z2EMV0_9TELE</name>
<evidence type="ECO:0000313" key="1">
    <source>
        <dbReference type="EMBL" id="TNN29702.1"/>
    </source>
</evidence>
<keyword evidence="2" id="KW-1185">Reference proteome</keyword>
<reference evidence="1 2" key="1">
    <citation type="submission" date="2019-03" db="EMBL/GenBank/DDBJ databases">
        <title>First draft genome of Liparis tanakae, snailfish: a comprehensive survey of snailfish specific genes.</title>
        <authorList>
            <person name="Kim W."/>
            <person name="Song I."/>
            <person name="Jeong J.-H."/>
            <person name="Kim D."/>
            <person name="Kim S."/>
            <person name="Ryu S."/>
            <person name="Song J.Y."/>
            <person name="Lee S.K."/>
        </authorList>
    </citation>
    <scope>NUCLEOTIDE SEQUENCE [LARGE SCALE GENOMIC DNA]</scope>
    <source>
        <tissue evidence="1">Muscle</tissue>
    </source>
</reference>
<comment type="caution">
    <text evidence="1">The sequence shown here is derived from an EMBL/GenBank/DDBJ whole genome shotgun (WGS) entry which is preliminary data.</text>
</comment>
<accession>A0A4Z2EMV0</accession>
<proteinExistence type="predicted"/>
<evidence type="ECO:0000313" key="2">
    <source>
        <dbReference type="Proteomes" id="UP000314294"/>
    </source>
</evidence>
<protein>
    <submittedName>
        <fullName evidence="1">Uncharacterized protein</fullName>
    </submittedName>
</protein>
<dbReference type="EMBL" id="SRLO01005319">
    <property type="protein sequence ID" value="TNN29702.1"/>
    <property type="molecule type" value="Genomic_DNA"/>
</dbReference>